<name>B8HJM0_CYAP4</name>
<gene>
    <name evidence="1" type="ordered locus">Cyan7425_2618</name>
</gene>
<dbReference type="AlphaFoldDB" id="B8HJM0"/>
<dbReference type="HOGENOM" id="CLU_2583867_0_0_3"/>
<protein>
    <submittedName>
        <fullName evidence="1">Uncharacterized protein</fullName>
    </submittedName>
</protein>
<dbReference type="EMBL" id="CP001344">
    <property type="protein sequence ID" value="ACL44973.1"/>
    <property type="molecule type" value="Genomic_DNA"/>
</dbReference>
<reference evidence="1" key="1">
    <citation type="submission" date="2009-01" db="EMBL/GenBank/DDBJ databases">
        <title>Complete sequence of chromosome Cyanothece sp. PCC 7425.</title>
        <authorList>
            <consortium name="US DOE Joint Genome Institute"/>
            <person name="Lucas S."/>
            <person name="Copeland A."/>
            <person name="Lapidus A."/>
            <person name="Glavina del Rio T."/>
            <person name="Dalin E."/>
            <person name="Tice H."/>
            <person name="Bruce D."/>
            <person name="Goodwin L."/>
            <person name="Pitluck S."/>
            <person name="Sims D."/>
            <person name="Meineke L."/>
            <person name="Brettin T."/>
            <person name="Detter J.C."/>
            <person name="Han C."/>
            <person name="Larimer F."/>
            <person name="Land M."/>
            <person name="Hauser L."/>
            <person name="Kyrpides N."/>
            <person name="Ovchinnikova G."/>
            <person name="Liberton M."/>
            <person name="Stoeckel J."/>
            <person name="Banerjee A."/>
            <person name="Singh A."/>
            <person name="Page L."/>
            <person name="Sato H."/>
            <person name="Zhao L."/>
            <person name="Sherman L."/>
            <person name="Pakrasi H."/>
            <person name="Richardson P."/>
        </authorList>
    </citation>
    <scope>NUCLEOTIDE SEQUENCE</scope>
    <source>
        <strain evidence="1">PCC 7425</strain>
    </source>
</reference>
<dbReference type="KEGG" id="cyn:Cyan7425_2618"/>
<evidence type="ECO:0000313" key="1">
    <source>
        <dbReference type="EMBL" id="ACL44973.1"/>
    </source>
</evidence>
<proteinExistence type="predicted"/>
<sequence length="80" mass="9396">MSEPSNIGPNGNEVNLGSMNPYEQWKYWMGEHKRFVRLRKAEEDREKRREYARQATLALDEAHKTGHKVTLADSYTQMVL</sequence>
<accession>B8HJM0</accession>
<organism evidence="1">
    <name type="scientific">Cyanothece sp. (strain PCC 7425 / ATCC 29141)</name>
    <dbReference type="NCBI Taxonomy" id="395961"/>
    <lineage>
        <taxon>Bacteria</taxon>
        <taxon>Bacillati</taxon>
        <taxon>Cyanobacteriota</taxon>
        <taxon>Cyanophyceae</taxon>
        <taxon>Gomontiellales</taxon>
        <taxon>Cyanothecaceae</taxon>
        <taxon>Cyanothece</taxon>
    </lineage>
</organism>